<dbReference type="EMBL" id="SWKV01000215">
    <property type="protein sequence ID" value="KAF3030330.1"/>
    <property type="molecule type" value="Genomic_DNA"/>
</dbReference>
<gene>
    <name evidence="1" type="ORF">E8E12_001172</name>
</gene>
<organism evidence="1 2">
    <name type="scientific">Didymella heteroderae</name>
    <dbReference type="NCBI Taxonomy" id="1769908"/>
    <lineage>
        <taxon>Eukaryota</taxon>
        <taxon>Fungi</taxon>
        <taxon>Dikarya</taxon>
        <taxon>Ascomycota</taxon>
        <taxon>Pezizomycotina</taxon>
        <taxon>Dothideomycetes</taxon>
        <taxon>Pleosporomycetidae</taxon>
        <taxon>Pleosporales</taxon>
        <taxon>Pleosporineae</taxon>
        <taxon>Didymellaceae</taxon>
        <taxon>Didymella</taxon>
    </lineage>
</organism>
<evidence type="ECO:0000313" key="2">
    <source>
        <dbReference type="Proteomes" id="UP000758155"/>
    </source>
</evidence>
<name>A0A9P4WFM1_9PLEO</name>
<evidence type="ECO:0000313" key="1">
    <source>
        <dbReference type="EMBL" id="KAF3030330.1"/>
    </source>
</evidence>
<dbReference type="AlphaFoldDB" id="A0A9P4WFM1"/>
<keyword evidence="2" id="KW-1185">Reference proteome</keyword>
<protein>
    <submittedName>
        <fullName evidence="1">Uncharacterized protein</fullName>
    </submittedName>
</protein>
<feature type="non-terminal residue" evidence="1">
    <location>
        <position position="71"/>
    </location>
</feature>
<accession>A0A9P4WFM1</accession>
<proteinExistence type="predicted"/>
<reference evidence="1" key="1">
    <citation type="submission" date="2019-04" db="EMBL/GenBank/DDBJ databases">
        <title>Sequencing of skin fungus with MAO and IRED activity.</title>
        <authorList>
            <person name="Marsaioli A.J."/>
            <person name="Bonatto J.M.C."/>
            <person name="Reis Junior O."/>
        </authorList>
    </citation>
    <scope>NUCLEOTIDE SEQUENCE</scope>
    <source>
        <strain evidence="1">28M1</strain>
    </source>
</reference>
<dbReference type="Proteomes" id="UP000758155">
    <property type="component" value="Unassembled WGS sequence"/>
</dbReference>
<sequence length="71" mass="8137">MPENLGVANEDTQRAFRAKVITERSVLAPLLWQLKLDLVEYTPQLLPQSTIVMHQPDHTLRLAATQIQTWT</sequence>
<comment type="caution">
    <text evidence="1">The sequence shown here is derived from an EMBL/GenBank/DDBJ whole genome shotgun (WGS) entry which is preliminary data.</text>
</comment>